<feature type="transmembrane region" description="Helical" evidence="1">
    <location>
        <begin position="193"/>
        <end position="212"/>
    </location>
</feature>
<evidence type="ECO:0000313" key="3">
    <source>
        <dbReference type="EMBL" id="MVZ64085.1"/>
    </source>
</evidence>
<dbReference type="OrthoDB" id="653949at2"/>
<evidence type="ECO:0000256" key="1">
    <source>
        <dbReference type="SAM" id="Phobius"/>
    </source>
</evidence>
<comment type="caution">
    <text evidence="3">The sequence shown here is derived from an EMBL/GenBank/DDBJ whole genome shotgun (WGS) entry which is preliminary data.</text>
</comment>
<dbReference type="InterPro" id="IPR040495">
    <property type="entry name" value="HU-CCDC81_bac_1"/>
</dbReference>
<sequence>MDLGKYIHQLLKHRNEVFVKGLGTFKRIHTSSVFDERKSVYLPPVTYLEFDAKSANGVDFIDYVQQSFQLGRQEAEALVEEQVIKLMEDIKDHGLGQLNHLGQFIKHGQSLVFKAEDLSGFQLQPVEGDKVPEPEPELLPSTEPAAEVEVPEEEPVIADSEAEEVQVEEPVLQEAAEPVELIEEPVRSSSNTVWYVIAVLVAMGIIGGLFYVNQNKETAAVPSTDSLAQEQPTVLPVDAAATLPTDSLTNSLDSLAQDTLAHVVEEKKPLIPANHHWQIVIGSHRTLAQAYEQAESFNKAGITSVRVVPSKLAHNLKKVIWDSYETKEQVDSALRYVQKHYMADAWPDKINK</sequence>
<dbReference type="EMBL" id="WSQA01000020">
    <property type="protein sequence ID" value="MVZ64085.1"/>
    <property type="molecule type" value="Genomic_DNA"/>
</dbReference>
<dbReference type="Pfam" id="PF18174">
    <property type="entry name" value="HU-CCDC81_bac_1"/>
    <property type="match status" value="1"/>
</dbReference>
<evidence type="ECO:0000313" key="4">
    <source>
        <dbReference type="Proteomes" id="UP000435036"/>
    </source>
</evidence>
<reference evidence="3 4" key="1">
    <citation type="submission" date="2019-12" db="EMBL/GenBank/DDBJ databases">
        <authorList>
            <person name="Dong K."/>
        </authorList>
    </citation>
    <scope>NUCLEOTIDE SEQUENCE [LARGE SCALE GENOMIC DNA]</scope>
    <source>
        <strain evidence="3 4">JCM 31225</strain>
    </source>
</reference>
<dbReference type="AlphaFoldDB" id="A0A6N8L2V8"/>
<keyword evidence="1" id="KW-0812">Transmembrane</keyword>
<keyword evidence="1" id="KW-1133">Transmembrane helix</keyword>
<keyword evidence="4" id="KW-1185">Reference proteome</keyword>
<gene>
    <name evidence="3" type="ORF">GQF63_18830</name>
</gene>
<dbReference type="RefSeq" id="WP_160370803.1">
    <property type="nucleotide sequence ID" value="NZ_WSQA01000020.1"/>
</dbReference>
<keyword evidence="1" id="KW-0472">Membrane</keyword>
<proteinExistence type="predicted"/>
<feature type="domain" description="CCDC81-like prokaryotic HU" evidence="2">
    <location>
        <begin position="3"/>
        <end position="52"/>
    </location>
</feature>
<dbReference type="Proteomes" id="UP000435036">
    <property type="component" value="Unassembled WGS sequence"/>
</dbReference>
<protein>
    <recommendedName>
        <fullName evidence="2">CCDC81-like prokaryotic HU domain-containing protein</fullName>
    </recommendedName>
</protein>
<name>A0A6N8L2V8_9SPHI</name>
<evidence type="ECO:0000259" key="2">
    <source>
        <dbReference type="Pfam" id="PF18174"/>
    </source>
</evidence>
<accession>A0A6N8L2V8</accession>
<organism evidence="3 4">
    <name type="scientific">Sphingobacterium humi</name>
    <dbReference type="NCBI Taxonomy" id="1796905"/>
    <lineage>
        <taxon>Bacteria</taxon>
        <taxon>Pseudomonadati</taxon>
        <taxon>Bacteroidota</taxon>
        <taxon>Sphingobacteriia</taxon>
        <taxon>Sphingobacteriales</taxon>
        <taxon>Sphingobacteriaceae</taxon>
        <taxon>Sphingobacterium</taxon>
    </lineage>
</organism>